<feature type="compositionally biased region" description="Basic and acidic residues" evidence="3">
    <location>
        <begin position="929"/>
        <end position="946"/>
    </location>
</feature>
<dbReference type="PROSITE" id="PS50002">
    <property type="entry name" value="SH3"/>
    <property type="match status" value="1"/>
</dbReference>
<dbReference type="InterPro" id="IPR001849">
    <property type="entry name" value="PH_domain"/>
</dbReference>
<dbReference type="SUPFAM" id="SSF47769">
    <property type="entry name" value="SAM/Pointed domain"/>
    <property type="match status" value="1"/>
</dbReference>
<feature type="compositionally biased region" description="Polar residues" evidence="3">
    <location>
        <begin position="420"/>
        <end position="437"/>
    </location>
</feature>
<feature type="domain" description="SH3" evidence="4">
    <location>
        <begin position="11"/>
        <end position="75"/>
    </location>
</feature>
<feature type="compositionally biased region" description="Basic and acidic residues" evidence="3">
    <location>
        <begin position="298"/>
        <end position="309"/>
    </location>
</feature>
<evidence type="ECO:0000256" key="3">
    <source>
        <dbReference type="SAM" id="MobiDB-lite"/>
    </source>
</evidence>
<feature type="compositionally biased region" description="Polar residues" evidence="3">
    <location>
        <begin position="310"/>
        <end position="327"/>
    </location>
</feature>
<name>A0ABR0KK94_9EURO</name>
<dbReference type="Pfam" id="PF00169">
    <property type="entry name" value="PH"/>
    <property type="match status" value="1"/>
</dbReference>
<dbReference type="InterPro" id="IPR001452">
    <property type="entry name" value="SH3_domain"/>
</dbReference>
<feature type="compositionally biased region" description="Polar residues" evidence="3">
    <location>
        <begin position="494"/>
        <end position="520"/>
    </location>
</feature>
<dbReference type="EMBL" id="JAVRRG010000012">
    <property type="protein sequence ID" value="KAK5098983.1"/>
    <property type="molecule type" value="Genomic_DNA"/>
</dbReference>
<feature type="region of interest" description="Disordered" evidence="3">
    <location>
        <begin position="298"/>
        <end position="393"/>
    </location>
</feature>
<dbReference type="CDD" id="cd09535">
    <property type="entry name" value="SAM_BOI-like_fungal"/>
    <property type="match status" value="1"/>
</dbReference>
<evidence type="ECO:0000256" key="2">
    <source>
        <dbReference type="PROSITE-ProRule" id="PRU00192"/>
    </source>
</evidence>
<dbReference type="InterPro" id="IPR037370">
    <property type="entry name" value="Pleckstrin"/>
</dbReference>
<dbReference type="InterPro" id="IPR011993">
    <property type="entry name" value="PH-like_dom_sf"/>
</dbReference>
<feature type="region of interest" description="Disordered" evidence="3">
    <location>
        <begin position="593"/>
        <end position="643"/>
    </location>
</feature>
<evidence type="ECO:0000259" key="5">
    <source>
        <dbReference type="PROSITE" id="PS50003"/>
    </source>
</evidence>
<dbReference type="PROSITE" id="PS50003">
    <property type="entry name" value="PH_DOMAIN"/>
    <property type="match status" value="1"/>
</dbReference>
<dbReference type="InterPro" id="IPR036028">
    <property type="entry name" value="SH3-like_dom_sf"/>
</dbReference>
<feature type="region of interest" description="Disordered" evidence="3">
    <location>
        <begin position="178"/>
        <end position="228"/>
    </location>
</feature>
<feature type="compositionally biased region" description="Basic residues" evidence="3">
    <location>
        <begin position="481"/>
        <end position="493"/>
    </location>
</feature>
<feature type="domain" description="PH" evidence="5">
    <location>
        <begin position="688"/>
        <end position="829"/>
    </location>
</feature>
<sequence>MALQQNGRALQPGDVLVVVHDFDARSGDELTLRRSERVELIELDDGFGDGWYLGKHLTRGGTGLFPGVYTAKAPPAPPATRSPSHTPTNSTTTTTHDAVTTTATNHVPRLSIYSASPPVQPPRSELPPDPQPEHARSSLPAPHHTTYVQRTIGEALGEHEKGEDSPVMNETMNVIDEHITDLSTPRQSLANQRDRGDSESEYSSHLGRRSFLAGPETDEEDNAGIDEPTVRSWDHLQTAQHLRDIGVDSKHCDIFLEQEISGDVLLDMDQNFIYMKEFDFGVMGRRLKTWHKVRDFQRDVKQGSRRTSERGQNSSMEDINRGAQSLPRSAPPLHLTPSITEEPSDIPHPLQPTQNSKRTSWAGLPSPTSWRATSGHDNLERTDTATSRHSQRNSAIDFGAQPDLEFSSLSAVSHKKQPSTDRTWSVAGSTQATTPASSIRPATKADDRLTMPSPTPTPYQESPLDLDRGYFSGNELDNRKARNRLSKGPRAAHSRQTSLVEQPSKRTSMMSRHNRLSSVGSLYEDVSPNGTSASPPRPKLGRVRSTSLRATSFLPLAIGMPPSVTNLENESDPSIGSPVAEKMRLQDRAKKMMGFRSTSDAVTSAEKTDTIKTTPYTSTAKSSELLASPATGDTTPSATPSLDIDTPEAEAAAALTKNTNRPKPRSKQRTSAYTHGLLKIPPSEARMNCDHYGWMKKKSSGIMATWKPRLFILRGRRLSYYYTESDTEERGIIDISGHKVLVANNDPTVTIHASVTGANKAGSTPKVESEVSSLAESIVPSSVFYFKLVPPKGGLSRAVQFTKPAIHYFQVDSIGEGRKWMGEIMKATIEHDLSNLEMTNKQKTISLAKARANRERPPSLDDTKEADEKAKENKAKTLRESGLGIEFADSAINPGEDKTSTPAAPATPTTQKPSTLGMMPRASTSQTKMTEEGNKRLSKVPEENKENAGSPKSPKQKTQSRGSTDAWGRRIF</sequence>
<dbReference type="SMART" id="SM00233">
    <property type="entry name" value="PH"/>
    <property type="match status" value="1"/>
</dbReference>
<dbReference type="PANTHER" id="PTHR12092">
    <property type="entry name" value="PLECKSTRIN"/>
    <property type="match status" value="1"/>
</dbReference>
<feature type="compositionally biased region" description="Low complexity" evidence="3">
    <location>
        <begin position="900"/>
        <end position="915"/>
    </location>
</feature>
<evidence type="ECO:0000313" key="6">
    <source>
        <dbReference type="EMBL" id="KAK5098983.1"/>
    </source>
</evidence>
<feature type="region of interest" description="Disordered" evidence="3">
    <location>
        <begin position="847"/>
        <end position="972"/>
    </location>
</feature>
<feature type="compositionally biased region" description="Basic and acidic residues" evidence="3">
    <location>
        <begin position="852"/>
        <end position="879"/>
    </location>
</feature>
<dbReference type="InterPro" id="IPR013761">
    <property type="entry name" value="SAM/pointed_sf"/>
</dbReference>
<reference evidence="6 7" key="1">
    <citation type="submission" date="2023-08" db="EMBL/GenBank/DDBJ databases">
        <title>Black Yeasts Isolated from many extreme environments.</title>
        <authorList>
            <person name="Coleine C."/>
            <person name="Stajich J.E."/>
            <person name="Selbmann L."/>
        </authorList>
    </citation>
    <scope>NUCLEOTIDE SEQUENCE [LARGE SCALE GENOMIC DNA]</scope>
    <source>
        <strain evidence="6 7">CCFEE 5885</strain>
    </source>
</reference>
<feature type="compositionally biased region" description="Low complexity" evidence="3">
    <location>
        <begin position="81"/>
        <end position="107"/>
    </location>
</feature>
<dbReference type="Pfam" id="PF07647">
    <property type="entry name" value="SAM_2"/>
    <property type="match status" value="1"/>
</dbReference>
<organism evidence="6 7">
    <name type="scientific">Lithohypha guttulata</name>
    <dbReference type="NCBI Taxonomy" id="1690604"/>
    <lineage>
        <taxon>Eukaryota</taxon>
        <taxon>Fungi</taxon>
        <taxon>Dikarya</taxon>
        <taxon>Ascomycota</taxon>
        <taxon>Pezizomycotina</taxon>
        <taxon>Eurotiomycetes</taxon>
        <taxon>Chaetothyriomycetidae</taxon>
        <taxon>Chaetothyriales</taxon>
        <taxon>Trichomeriaceae</taxon>
        <taxon>Lithohypha</taxon>
    </lineage>
</organism>
<feature type="compositionally biased region" description="Polar residues" evidence="3">
    <location>
        <begin position="384"/>
        <end position="393"/>
    </location>
</feature>
<feature type="compositionally biased region" description="Polar residues" evidence="3">
    <location>
        <begin position="366"/>
        <end position="376"/>
    </location>
</feature>
<dbReference type="Gene3D" id="1.10.150.50">
    <property type="entry name" value="Transcription Factor, Ets-1"/>
    <property type="match status" value="1"/>
</dbReference>
<evidence type="ECO:0000256" key="1">
    <source>
        <dbReference type="ARBA" id="ARBA00022443"/>
    </source>
</evidence>
<dbReference type="SUPFAM" id="SSF50044">
    <property type="entry name" value="SH3-domain"/>
    <property type="match status" value="1"/>
</dbReference>
<feature type="compositionally biased region" description="Polar residues" evidence="3">
    <location>
        <begin position="611"/>
        <end position="622"/>
    </location>
</feature>
<feature type="compositionally biased region" description="Pro residues" evidence="3">
    <location>
        <begin position="118"/>
        <end position="130"/>
    </location>
</feature>
<feature type="compositionally biased region" description="Polar residues" evidence="3">
    <location>
        <begin position="181"/>
        <end position="191"/>
    </location>
</feature>
<dbReference type="Proteomes" id="UP001345013">
    <property type="component" value="Unassembled WGS sequence"/>
</dbReference>
<accession>A0ABR0KK94</accession>
<dbReference type="InterPro" id="IPR001660">
    <property type="entry name" value="SAM"/>
</dbReference>
<comment type="caution">
    <text evidence="6">The sequence shown here is derived from an EMBL/GenBank/DDBJ whole genome shotgun (WGS) entry which is preliminary data.</text>
</comment>
<keyword evidence="1 2" id="KW-0728">SH3 domain</keyword>
<dbReference type="Pfam" id="PF00018">
    <property type="entry name" value="SH3_1"/>
    <property type="match status" value="1"/>
</dbReference>
<keyword evidence="7" id="KW-1185">Reference proteome</keyword>
<feature type="region of interest" description="Disordered" evidence="3">
    <location>
        <begin position="68"/>
        <end position="144"/>
    </location>
</feature>
<dbReference type="SUPFAM" id="SSF50729">
    <property type="entry name" value="PH domain-like"/>
    <property type="match status" value="1"/>
</dbReference>
<evidence type="ECO:0000313" key="7">
    <source>
        <dbReference type="Proteomes" id="UP001345013"/>
    </source>
</evidence>
<gene>
    <name evidence="6" type="primary">BOI2</name>
    <name evidence="6" type="ORF">LTR24_001611</name>
</gene>
<feature type="region of interest" description="Disordered" evidence="3">
    <location>
        <begin position="409"/>
        <end position="542"/>
    </location>
</feature>
<feature type="compositionally biased region" description="Polar residues" evidence="3">
    <location>
        <begin position="631"/>
        <end position="640"/>
    </location>
</feature>
<dbReference type="Gene3D" id="2.30.30.40">
    <property type="entry name" value="SH3 Domains"/>
    <property type="match status" value="1"/>
</dbReference>
<dbReference type="PANTHER" id="PTHR12092:SF16">
    <property type="entry name" value="PH DOMAIN-CONTAINING PROTEIN"/>
    <property type="match status" value="1"/>
</dbReference>
<evidence type="ECO:0000259" key="4">
    <source>
        <dbReference type="PROSITE" id="PS50002"/>
    </source>
</evidence>
<dbReference type="Gene3D" id="2.30.29.30">
    <property type="entry name" value="Pleckstrin-homology domain (PH domain)/Phosphotyrosine-binding domain (PTB)"/>
    <property type="match status" value="1"/>
</dbReference>
<proteinExistence type="predicted"/>
<protein>
    <submittedName>
        <fullName evidence="6">Polar growth protein</fullName>
    </submittedName>
</protein>
<dbReference type="SMART" id="SM00326">
    <property type="entry name" value="SH3"/>
    <property type="match status" value="1"/>
</dbReference>